<dbReference type="PANTHER" id="PTHR44119">
    <property type="entry name" value="MAGNESIUM-CHELATASE SUBUNIT CHLH, CHLOROPLASTIC"/>
    <property type="match status" value="1"/>
</dbReference>
<feature type="compositionally biased region" description="Low complexity" evidence="11">
    <location>
        <begin position="1082"/>
        <end position="1098"/>
    </location>
</feature>
<evidence type="ECO:0000256" key="7">
    <source>
        <dbReference type="ARBA" id="ARBA00023171"/>
    </source>
</evidence>
<keyword evidence="5" id="KW-0547">Nucleotide-binding</keyword>
<evidence type="ECO:0000256" key="11">
    <source>
        <dbReference type="SAM" id="MobiDB-lite"/>
    </source>
</evidence>
<feature type="domain" description="CobN/magnesium chelatase" evidence="12">
    <location>
        <begin position="440"/>
        <end position="1659"/>
    </location>
</feature>
<evidence type="ECO:0000313" key="14">
    <source>
        <dbReference type="EMBL" id="GAX76816.1"/>
    </source>
</evidence>
<dbReference type="GO" id="GO:0015979">
    <property type="term" value="P:photosynthesis"/>
    <property type="evidence" value="ECO:0007669"/>
    <property type="project" value="UniProtKB-KW"/>
</dbReference>
<evidence type="ECO:0000259" key="12">
    <source>
        <dbReference type="Pfam" id="PF02514"/>
    </source>
</evidence>
<dbReference type="GO" id="GO:0016851">
    <property type="term" value="F:magnesium chelatase activity"/>
    <property type="evidence" value="ECO:0007669"/>
    <property type="project" value="UniProtKB-EC"/>
</dbReference>
<dbReference type="Pfam" id="PF11965">
    <property type="entry name" value="DUF3479"/>
    <property type="match status" value="1"/>
</dbReference>
<keyword evidence="4" id="KW-0436">Ligase</keyword>
<comment type="caution">
    <text evidence="14">The sequence shown here is derived from an EMBL/GenBank/DDBJ whole genome shotgun (WGS) entry which is preliminary data.</text>
</comment>
<sequence length="1679" mass="182448">MRGILFTREFDTTKHLSNRSRVVSVERTIRCAKSFPCPTNHVLGNSLLHVAMHINVSRSHKSTLQMASAVGLKTEAEQFIESVSSSAKVGEEGETDRGEQQLSAQLVELESKASSLTLKIDQLYSRCFSGLEVRVDASSVDATATSIVSTHDTETPSGHPASTERFEAVSEASFRELGQTRPQVMKALLTAKEVADPRGWQSFQANVHMLKLQRSRIEREAQELSALLGEAERSAAKARALNLLREAEGEADVAARIQKGKGSSIADASGVVRPVRIVLITGFESFNLDLYNRVAELLSSRAPGVLLKVFSDRDVLSQRSKVEAALKGADVFFGSLIFDYDQVEWLRAQIQDIPVRLVFESALELMGSTQIGSFNMAPNPSGEKKGPPPIVQKVLSMFGSKREEDKMVGYLSFLKIGPKLLKFVPGKKAADLKNWLTIYGYWNQGGLSNVVSMFLYLLDAYRLQPSVVPPEPLVETPALGCLHPMYHGGRGYFGTPAEYMKWYQREGPLRGSNAPVAAVLLYRKHVVTEQPYIAQLISQMESEGVLPIPIFINGVEAHTVVRDLLTTQHERQLVAKGGPAASVISPTLKLKDAAEVDAVISTIGFPLVGGPAGSMEGGRQADIAKGILSSKNVPYVVAAPLLIQDMASWTRDGISGLQSVVLYSLPELDGAIDTVPLGGLVGDAIYLVPERVKKLAARVRRWVNLRRKPAHERKVAMLVYGFPPGVGATGTAALLNVPRSLEKLLSAMRAEGYDLGGGSEAAASSTERVAAAAASDHVSGGHVSLDGEALVTGLRLQEDQRAVSEGVAGLLRKGVGEGLSHSGFTASAAEVTAPQLKSLLTYPESWGPTEWGPIPFLPDNDILVKRVEKQWGDLRGYRGMMTSAQGGLVVPGLKAGNIFLGVQPALGIEGDPMRLLFERDLTPHPQYAAFYKWLEHEFKADVVLHFGMHGTVEWLPGAPLGNTGFSWSDVLLGEMPNVYIYACNNPSESIIAKRRGYGTIVSHNVPPYGRSGLYKQLNTLKELLVQYRESPDSSSVLKEPIIDTLNLTGLQEDCPYEGSMMPADAVTSTNRVQEQSEQHSLSPHSAQGAPASASSGSPKQNVGNGASASQFKQSRPEGSFFLRPEDAERVDDSDFEAYCSKLYMYLQVVEGRLFSEGLHVLGTAPSEMQMEQYLSAYFGNSLPPEAIQAVAGHGGEGLQAVRSRLERQLALSAPSSHVTIPIAGSSRDPRANEWREKLEEAVTIRQLLMRNTEEIDSVLRAMNGEYVLPEAGGDLLRDGAGVLPTGRNIHALDPYRMPSSAARQRGAEVAAAILEAHKAANAGMYPETVAVNLWGLDAIKTKGESVGIVLHMVGARPVTEGTGRVARFELIPLEELGRPRVDVLCNMSGIFRDSFQNVVELLDDLFQRAATAPGEPIEMNYIKKHTGSMKAEGLDNPGARLFSNPAGDYGSMVNERIGASSWENGEELGDTWASRNSYSYGRGGERGRARPEVLQGLLSTCERVVQEVDSVEYGLTDIQEYYANTGALKRAAQSARGGKAVGCSIVEAYGKDVKPRELEEVLRLEYRSKLLNPKWAEAMAAQGSGGAFEISQRMTAMVGWGATAGFAEDWTWQQSADMYILDPEMSARLRKANPQAYSNVLKRMLEAAGRGIWNASPDMVQKLREAYAEMDDELEGVRK</sequence>
<keyword evidence="3" id="KW-0602">Photosynthesis</keyword>
<keyword evidence="6" id="KW-0067">ATP-binding</keyword>
<dbReference type="EMBL" id="BEGY01000020">
    <property type="protein sequence ID" value="GAX76816.1"/>
    <property type="molecule type" value="Genomic_DNA"/>
</dbReference>
<feature type="compositionally biased region" description="Polar residues" evidence="11">
    <location>
        <begin position="1066"/>
        <end position="1081"/>
    </location>
</feature>
<evidence type="ECO:0000256" key="10">
    <source>
        <dbReference type="SAM" id="Coils"/>
    </source>
</evidence>
<keyword evidence="10" id="KW-0175">Coiled coil</keyword>
<evidence type="ECO:0000256" key="3">
    <source>
        <dbReference type="ARBA" id="ARBA00022531"/>
    </source>
</evidence>
<dbReference type="STRING" id="1157962.A0A250X191"/>
<name>A0A250X191_9CHLO</name>
<feature type="compositionally biased region" description="Polar residues" evidence="11">
    <location>
        <begin position="1099"/>
        <end position="1113"/>
    </location>
</feature>
<evidence type="ECO:0000256" key="2">
    <source>
        <dbReference type="ARBA" id="ARBA00012825"/>
    </source>
</evidence>
<comment type="pathway">
    <text evidence="8">Porphyrin-containing compound metabolism.</text>
</comment>
<evidence type="ECO:0000259" key="13">
    <source>
        <dbReference type="Pfam" id="PF11965"/>
    </source>
</evidence>
<feature type="coiled-coil region" evidence="10">
    <location>
        <begin position="207"/>
        <end position="241"/>
    </location>
</feature>
<evidence type="ECO:0000256" key="9">
    <source>
        <dbReference type="ARBA" id="ARBA00048693"/>
    </source>
</evidence>
<evidence type="ECO:0000256" key="5">
    <source>
        <dbReference type="ARBA" id="ARBA00022741"/>
    </source>
</evidence>
<reference evidence="14 15" key="1">
    <citation type="submission" date="2017-08" db="EMBL/GenBank/DDBJ databases">
        <title>Acidophilic green algal genome provides insights into adaptation to an acidic environment.</title>
        <authorList>
            <person name="Hirooka S."/>
            <person name="Hirose Y."/>
            <person name="Kanesaki Y."/>
            <person name="Higuchi S."/>
            <person name="Fujiwara T."/>
            <person name="Onuma R."/>
            <person name="Era A."/>
            <person name="Ohbayashi R."/>
            <person name="Uzuka A."/>
            <person name="Nozaki H."/>
            <person name="Yoshikawa H."/>
            <person name="Miyagishima S.Y."/>
        </authorList>
    </citation>
    <scope>NUCLEOTIDE SEQUENCE [LARGE SCALE GENOMIC DNA]</scope>
    <source>
        <strain evidence="14 15">NIES-2499</strain>
    </source>
</reference>
<dbReference type="PANTHER" id="PTHR44119:SF1">
    <property type="entry name" value="MAGNESIUM-CHELATASE SUBUNIT CHLH, CHLOROPLASTIC"/>
    <property type="match status" value="1"/>
</dbReference>
<gene>
    <name evidence="14" type="ORF">CEUSTIGMA_g4262.t1</name>
</gene>
<keyword evidence="7" id="KW-0149">Chlorophyll biosynthesis</keyword>
<evidence type="ECO:0000313" key="15">
    <source>
        <dbReference type="Proteomes" id="UP000232323"/>
    </source>
</evidence>
<dbReference type="InterPro" id="IPR022571">
    <property type="entry name" value="Mg_chelatase_H_N"/>
</dbReference>
<dbReference type="InterPro" id="IPR003672">
    <property type="entry name" value="CobN/Mg_chltase"/>
</dbReference>
<keyword evidence="15" id="KW-1185">Reference proteome</keyword>
<evidence type="ECO:0000256" key="4">
    <source>
        <dbReference type="ARBA" id="ARBA00022598"/>
    </source>
</evidence>
<feature type="region of interest" description="Disordered" evidence="11">
    <location>
        <begin position="1058"/>
        <end position="1125"/>
    </location>
</feature>
<dbReference type="Pfam" id="PF02514">
    <property type="entry name" value="CobN-Mg_chel"/>
    <property type="match status" value="1"/>
</dbReference>
<evidence type="ECO:0000256" key="6">
    <source>
        <dbReference type="ARBA" id="ARBA00022840"/>
    </source>
</evidence>
<protein>
    <recommendedName>
        <fullName evidence="2">magnesium chelatase</fullName>
        <ecNumber evidence="2">6.6.1.1</ecNumber>
    </recommendedName>
</protein>
<evidence type="ECO:0000256" key="8">
    <source>
        <dbReference type="ARBA" id="ARBA00023444"/>
    </source>
</evidence>
<comment type="catalytic activity">
    <reaction evidence="9">
        <text>protoporphyrin IX + Mg(2+) + ATP + H2O = Mg-protoporphyrin IX + ADP + phosphate + 3 H(+)</text>
        <dbReference type="Rhea" id="RHEA:13961"/>
        <dbReference type="ChEBI" id="CHEBI:15377"/>
        <dbReference type="ChEBI" id="CHEBI:15378"/>
        <dbReference type="ChEBI" id="CHEBI:18420"/>
        <dbReference type="ChEBI" id="CHEBI:30616"/>
        <dbReference type="ChEBI" id="CHEBI:43474"/>
        <dbReference type="ChEBI" id="CHEBI:57306"/>
        <dbReference type="ChEBI" id="CHEBI:60492"/>
        <dbReference type="ChEBI" id="CHEBI:456216"/>
        <dbReference type="EC" id="6.6.1.1"/>
    </reaction>
</comment>
<dbReference type="OrthoDB" id="10252009at2759"/>
<dbReference type="GO" id="GO:0005524">
    <property type="term" value="F:ATP binding"/>
    <property type="evidence" value="ECO:0007669"/>
    <property type="project" value="UniProtKB-KW"/>
</dbReference>
<proteinExistence type="inferred from homology"/>
<accession>A0A250X191</accession>
<feature type="domain" description="Magnesium chelatase subunit H N-terminal" evidence="13">
    <location>
        <begin position="276"/>
        <end position="436"/>
    </location>
</feature>
<dbReference type="CDD" id="cd10150">
    <property type="entry name" value="CobN_like"/>
    <property type="match status" value="1"/>
</dbReference>
<feature type="coiled-coil region" evidence="10">
    <location>
        <begin position="99"/>
        <end position="126"/>
    </location>
</feature>
<organism evidence="14 15">
    <name type="scientific">Chlamydomonas eustigma</name>
    <dbReference type="NCBI Taxonomy" id="1157962"/>
    <lineage>
        <taxon>Eukaryota</taxon>
        <taxon>Viridiplantae</taxon>
        <taxon>Chlorophyta</taxon>
        <taxon>core chlorophytes</taxon>
        <taxon>Chlorophyceae</taxon>
        <taxon>CS clade</taxon>
        <taxon>Chlamydomonadales</taxon>
        <taxon>Chlamydomonadaceae</taxon>
        <taxon>Chlamydomonas</taxon>
    </lineage>
</organism>
<dbReference type="GO" id="GO:0015995">
    <property type="term" value="P:chlorophyll biosynthetic process"/>
    <property type="evidence" value="ECO:0007669"/>
    <property type="project" value="UniProtKB-KW"/>
</dbReference>
<dbReference type="Proteomes" id="UP000232323">
    <property type="component" value="Unassembled WGS sequence"/>
</dbReference>
<dbReference type="EC" id="6.6.1.1" evidence="2"/>
<evidence type="ECO:0000256" key="1">
    <source>
        <dbReference type="ARBA" id="ARBA00010851"/>
    </source>
</evidence>
<comment type="similarity">
    <text evidence="1">Belongs to the Mg-chelatase subunit H family.</text>
</comment>